<evidence type="ECO:0000256" key="4">
    <source>
        <dbReference type="PIRNR" id="PIRNR001338"/>
    </source>
</evidence>
<evidence type="ECO:0000313" key="8">
    <source>
        <dbReference type="Proteomes" id="UP000556026"/>
    </source>
</evidence>
<comment type="function">
    <text evidence="3 4">Catalyzes the conversion of N5-carboxyaminoimidazole ribonucleotide (N5-CAIR) to 4-carboxy-5-aminoimidazole ribonucleotide (CAIR).</text>
</comment>
<sequence>MSNPLVLIVMGSDSDLPTMEEAAKILTDFGVPFEMRISSAHRSPKRTAQLAAEAADRGVKLIIAAAGMAAHLAGVIAAETTLPVIGVPMGGGALSGIDALYAMVQMPGGIPVATMAIGKAGAKNAGLFAVQILALQHPDFAAKFVAYRDKMAAEVEQKDAALQAAKAH</sequence>
<protein>
    <recommendedName>
        <fullName evidence="3 4">N5-carboxyaminoimidazole ribonucleotide mutase</fullName>
        <shortName evidence="3 4">N5-CAIR mutase</shortName>
        <ecNumber evidence="3 4">5.4.99.18</ecNumber>
    </recommendedName>
    <alternativeName>
        <fullName evidence="3">5-(carboxyamino)imidazole ribonucleotide mutase</fullName>
    </alternativeName>
</protein>
<feature type="binding site" evidence="3 5">
    <location>
        <position position="15"/>
    </location>
    <ligand>
        <name>substrate</name>
    </ligand>
</feature>
<dbReference type="InterPro" id="IPR024694">
    <property type="entry name" value="PurE_prokaryotes"/>
</dbReference>
<name>A0A6V8MLT0_9BACT</name>
<dbReference type="Gene3D" id="3.40.50.1970">
    <property type="match status" value="1"/>
</dbReference>
<evidence type="ECO:0000259" key="6">
    <source>
        <dbReference type="SMART" id="SM01001"/>
    </source>
</evidence>
<dbReference type="AlphaFoldDB" id="A0A6V8MLT0"/>
<dbReference type="PANTHER" id="PTHR23046:SF2">
    <property type="entry name" value="PHOSPHORIBOSYLAMINOIMIDAZOLE CARBOXYLASE"/>
    <property type="match status" value="1"/>
</dbReference>
<evidence type="ECO:0000256" key="2">
    <source>
        <dbReference type="ARBA" id="ARBA00023235"/>
    </source>
</evidence>
<dbReference type="InterPro" id="IPR033747">
    <property type="entry name" value="PurE_ClassI"/>
</dbReference>
<gene>
    <name evidence="7" type="primary">purE-1</name>
    <name evidence="3" type="synonym">purE</name>
    <name evidence="7" type="ORF">GMST_32470</name>
</gene>
<dbReference type="Proteomes" id="UP000556026">
    <property type="component" value="Unassembled WGS sequence"/>
</dbReference>
<proteinExistence type="inferred from homology"/>
<dbReference type="GO" id="GO:0006189">
    <property type="term" value="P:'de novo' IMP biosynthetic process"/>
    <property type="evidence" value="ECO:0007669"/>
    <property type="project" value="UniProtKB-UniRule"/>
</dbReference>
<dbReference type="EC" id="5.4.99.18" evidence="3 4"/>
<dbReference type="Pfam" id="PF00731">
    <property type="entry name" value="AIRC"/>
    <property type="match status" value="1"/>
</dbReference>
<comment type="pathway">
    <text evidence="3 4">Purine metabolism; IMP biosynthesis via de novo pathway; 5-amino-1-(5-phospho-D-ribosyl)imidazole-4-carboxylate from 5-amino-1-(5-phospho-D-ribosyl)imidazole (N5-CAIR route): step 2/2.</text>
</comment>
<dbReference type="RefSeq" id="WP_183355731.1">
    <property type="nucleotide sequence ID" value="NZ_BLXX01000011.1"/>
</dbReference>
<keyword evidence="1 3" id="KW-0658">Purine biosynthesis</keyword>
<evidence type="ECO:0000313" key="7">
    <source>
        <dbReference type="EMBL" id="GFO60922.1"/>
    </source>
</evidence>
<dbReference type="GO" id="GO:0034023">
    <property type="term" value="F:5-(carboxyamino)imidazole ribonucleotide mutase activity"/>
    <property type="evidence" value="ECO:0007669"/>
    <property type="project" value="UniProtKB-UniRule"/>
</dbReference>
<organism evidence="7 8">
    <name type="scientific">Geomonas silvestris</name>
    <dbReference type="NCBI Taxonomy" id="2740184"/>
    <lineage>
        <taxon>Bacteria</taxon>
        <taxon>Pseudomonadati</taxon>
        <taxon>Thermodesulfobacteriota</taxon>
        <taxon>Desulfuromonadia</taxon>
        <taxon>Geobacterales</taxon>
        <taxon>Geobacteraceae</taxon>
        <taxon>Geomonas</taxon>
    </lineage>
</organism>
<keyword evidence="2 3" id="KW-0413">Isomerase</keyword>
<comment type="caution">
    <text evidence="7">The sequence shown here is derived from an EMBL/GenBank/DDBJ whole genome shotgun (WGS) entry which is preliminary data.</text>
</comment>
<comment type="catalytic activity">
    <reaction evidence="3 4">
        <text>5-carboxyamino-1-(5-phospho-D-ribosyl)imidazole + H(+) = 5-amino-1-(5-phospho-D-ribosyl)imidazole-4-carboxylate</text>
        <dbReference type="Rhea" id="RHEA:13193"/>
        <dbReference type="ChEBI" id="CHEBI:15378"/>
        <dbReference type="ChEBI" id="CHEBI:58730"/>
        <dbReference type="ChEBI" id="CHEBI:77657"/>
        <dbReference type="EC" id="5.4.99.18"/>
    </reaction>
</comment>
<dbReference type="EMBL" id="BLXX01000011">
    <property type="protein sequence ID" value="GFO60922.1"/>
    <property type="molecule type" value="Genomic_DNA"/>
</dbReference>
<feature type="binding site" evidence="3 5">
    <location>
        <position position="42"/>
    </location>
    <ligand>
        <name>substrate</name>
    </ligand>
</feature>
<dbReference type="SUPFAM" id="SSF52255">
    <property type="entry name" value="N5-CAIR mutase (phosphoribosylaminoimidazole carboxylase, PurE)"/>
    <property type="match status" value="1"/>
</dbReference>
<dbReference type="PIRSF" id="PIRSF001338">
    <property type="entry name" value="AIR_carboxylase"/>
    <property type="match status" value="1"/>
</dbReference>
<feature type="domain" description="PurE" evidence="6">
    <location>
        <begin position="4"/>
        <end position="155"/>
    </location>
</feature>
<evidence type="ECO:0000256" key="1">
    <source>
        <dbReference type="ARBA" id="ARBA00022755"/>
    </source>
</evidence>
<dbReference type="InterPro" id="IPR000031">
    <property type="entry name" value="PurE_dom"/>
</dbReference>
<dbReference type="NCBIfam" id="TIGR01162">
    <property type="entry name" value="purE"/>
    <property type="match status" value="1"/>
</dbReference>
<dbReference type="SMART" id="SM01001">
    <property type="entry name" value="AIRC"/>
    <property type="match status" value="1"/>
</dbReference>
<feature type="binding site" evidence="3 5">
    <location>
        <position position="12"/>
    </location>
    <ligand>
        <name>substrate</name>
    </ligand>
</feature>
<dbReference type="UniPathway" id="UPA00074">
    <property type="reaction ID" value="UER00943"/>
</dbReference>
<dbReference type="PANTHER" id="PTHR23046">
    <property type="entry name" value="PHOSPHORIBOSYLAMINOIMIDAZOLE CARBOXYLASE CATALYTIC SUBUNIT"/>
    <property type="match status" value="1"/>
</dbReference>
<reference evidence="8" key="1">
    <citation type="submission" date="2020-06" db="EMBL/GenBank/DDBJ databases">
        <title>Draft genomic sequence of Geomonas sp. Red330.</title>
        <authorList>
            <person name="Itoh H."/>
            <person name="Zhenxing X."/>
            <person name="Ushijima N."/>
            <person name="Masuda Y."/>
            <person name="Shiratori Y."/>
            <person name="Senoo K."/>
        </authorList>
    </citation>
    <scope>NUCLEOTIDE SEQUENCE [LARGE SCALE GENOMIC DNA]</scope>
    <source>
        <strain evidence="8">Red330</strain>
    </source>
</reference>
<evidence type="ECO:0000256" key="5">
    <source>
        <dbReference type="PIRSR" id="PIRSR001338-1"/>
    </source>
</evidence>
<evidence type="ECO:0000256" key="3">
    <source>
        <dbReference type="HAMAP-Rule" id="MF_01929"/>
    </source>
</evidence>
<keyword evidence="8" id="KW-1185">Reference proteome</keyword>
<dbReference type="HAMAP" id="MF_01929">
    <property type="entry name" value="PurE_classI"/>
    <property type="match status" value="1"/>
</dbReference>
<accession>A0A6V8MLT0</accession>
<comment type="similarity">
    <text evidence="3">Belongs to the AIR carboxylase family. Class I subfamily.</text>
</comment>